<dbReference type="InterPro" id="IPR003140">
    <property type="entry name" value="PLipase/COase/thioEstase"/>
</dbReference>
<dbReference type="InterPro" id="IPR050565">
    <property type="entry name" value="LYPA1-2/EST-like"/>
</dbReference>
<dbReference type="Gene3D" id="3.40.50.1820">
    <property type="entry name" value="alpha/beta hydrolase"/>
    <property type="match status" value="1"/>
</dbReference>
<dbReference type="PANTHER" id="PTHR10655:SF17">
    <property type="entry name" value="LYSOPHOSPHOLIPASE-LIKE PROTEIN 1"/>
    <property type="match status" value="1"/>
</dbReference>
<proteinExistence type="inferred from homology"/>
<dbReference type="PANTHER" id="PTHR10655">
    <property type="entry name" value="LYSOPHOSPHOLIPASE-RELATED"/>
    <property type="match status" value="1"/>
</dbReference>
<keyword evidence="2" id="KW-0378">Hydrolase</keyword>
<dbReference type="EMBL" id="CP013002">
    <property type="protein sequence ID" value="ALL14196.1"/>
    <property type="molecule type" value="Genomic_DNA"/>
</dbReference>
<evidence type="ECO:0000313" key="4">
    <source>
        <dbReference type="EMBL" id="ALL14196.1"/>
    </source>
</evidence>
<evidence type="ECO:0000313" key="5">
    <source>
        <dbReference type="Proteomes" id="UP000056905"/>
    </source>
</evidence>
<evidence type="ECO:0000256" key="2">
    <source>
        <dbReference type="ARBA" id="ARBA00022801"/>
    </source>
</evidence>
<dbReference type="GO" id="GO:0016787">
    <property type="term" value="F:hydrolase activity"/>
    <property type="evidence" value="ECO:0007669"/>
    <property type="project" value="UniProtKB-KW"/>
</dbReference>
<dbReference type="AlphaFoldDB" id="A0A0P0P1G1"/>
<name>A0A0P0P1G1_9CAUL</name>
<protein>
    <submittedName>
        <fullName evidence="4">Phospholipase</fullName>
    </submittedName>
</protein>
<organism evidence="4 5">
    <name type="scientific">Caulobacter henricii</name>
    <dbReference type="NCBI Taxonomy" id="69395"/>
    <lineage>
        <taxon>Bacteria</taxon>
        <taxon>Pseudomonadati</taxon>
        <taxon>Pseudomonadota</taxon>
        <taxon>Alphaproteobacteria</taxon>
        <taxon>Caulobacterales</taxon>
        <taxon>Caulobacteraceae</taxon>
        <taxon>Caulobacter</taxon>
    </lineage>
</organism>
<comment type="similarity">
    <text evidence="1">Belongs to the AB hydrolase superfamily. AB hydrolase 2 family.</text>
</comment>
<dbReference type="SUPFAM" id="SSF53474">
    <property type="entry name" value="alpha/beta-Hydrolases"/>
    <property type="match status" value="1"/>
</dbReference>
<dbReference type="Pfam" id="PF02230">
    <property type="entry name" value="Abhydrolase_2"/>
    <property type="match status" value="1"/>
</dbReference>
<dbReference type="RefSeq" id="WP_062148357.1">
    <property type="nucleotide sequence ID" value="NZ_CP013002.1"/>
</dbReference>
<dbReference type="STRING" id="69395.AQ619_13070"/>
<sequence length="219" mass="22767">MTQIPMLDGPSASPISGGPAKSLVIFLHGYGSNGADLIDLAPYWASALPDTLFLSPDAPQPCDGVPYGRQWWSLTSLTPAARAAGVRVSAPALNAYIDAQLAAHGLSEDRLALVGFSQGTMMALHVGPRRAKALAGIIGFSGMLADPDALAAEVVTKPPILLVHGDRDDVLPVEALHQAQLQLKGLDFDVAAHVSPGLGHSIDEPGLQLGARFLIDCLA</sequence>
<accession>A0A0P0P1G1</accession>
<dbReference type="InterPro" id="IPR029058">
    <property type="entry name" value="AB_hydrolase_fold"/>
</dbReference>
<reference evidence="4 5" key="1">
    <citation type="submission" date="2015-10" db="EMBL/GenBank/DDBJ databases">
        <title>Conservation of the essential genome among Caulobacter and Brevundimonas species.</title>
        <authorList>
            <person name="Scott D."/>
            <person name="Ely B."/>
        </authorList>
    </citation>
    <scope>NUCLEOTIDE SEQUENCE [LARGE SCALE GENOMIC DNA]</scope>
    <source>
        <strain evidence="4 5">CB4</strain>
    </source>
</reference>
<gene>
    <name evidence="4" type="ORF">AQ619_13070</name>
</gene>
<evidence type="ECO:0000256" key="1">
    <source>
        <dbReference type="ARBA" id="ARBA00006499"/>
    </source>
</evidence>
<keyword evidence="5" id="KW-1185">Reference proteome</keyword>
<dbReference type="Proteomes" id="UP000056905">
    <property type="component" value="Chromosome"/>
</dbReference>
<dbReference type="KEGG" id="chq:AQ619_13070"/>
<dbReference type="OrthoDB" id="9801763at2"/>
<feature type="domain" description="Phospholipase/carboxylesterase/thioesterase" evidence="3">
    <location>
        <begin position="18"/>
        <end position="214"/>
    </location>
</feature>
<evidence type="ECO:0000259" key="3">
    <source>
        <dbReference type="Pfam" id="PF02230"/>
    </source>
</evidence>